<evidence type="ECO:0000256" key="4">
    <source>
        <dbReference type="ARBA" id="ARBA00022777"/>
    </source>
</evidence>
<dbReference type="EMBL" id="CAFBSG010000017">
    <property type="protein sequence ID" value="CAB5240813.1"/>
    <property type="molecule type" value="Genomic_DNA"/>
</dbReference>
<keyword evidence="3" id="KW-0547">Nucleotide-binding</keyword>
<dbReference type="PANTHER" id="PTHR21087:SF16">
    <property type="entry name" value="SHIKIMATE KINASE 1, CHLOROPLASTIC"/>
    <property type="match status" value="1"/>
</dbReference>
<dbReference type="SUPFAM" id="SSF52540">
    <property type="entry name" value="P-loop containing nucleoside triphosphate hydrolases"/>
    <property type="match status" value="1"/>
</dbReference>
<gene>
    <name evidence="7" type="ORF">UFOPK3554_01066</name>
</gene>
<evidence type="ECO:0000256" key="5">
    <source>
        <dbReference type="ARBA" id="ARBA00022840"/>
    </source>
</evidence>
<protein>
    <submittedName>
        <fullName evidence="7">Unannotated protein</fullName>
    </submittedName>
</protein>
<organism evidence="7">
    <name type="scientific">freshwater metagenome</name>
    <dbReference type="NCBI Taxonomy" id="449393"/>
    <lineage>
        <taxon>unclassified sequences</taxon>
        <taxon>metagenomes</taxon>
        <taxon>ecological metagenomes</taxon>
    </lineage>
</organism>
<evidence type="ECO:0000313" key="7">
    <source>
        <dbReference type="EMBL" id="CAB5240813.1"/>
    </source>
</evidence>
<dbReference type="Pfam" id="PF01202">
    <property type="entry name" value="SKI"/>
    <property type="match status" value="1"/>
</dbReference>
<dbReference type="GO" id="GO:0009073">
    <property type="term" value="P:aromatic amino acid family biosynthetic process"/>
    <property type="evidence" value="ECO:0007669"/>
    <property type="project" value="UniProtKB-KW"/>
</dbReference>
<evidence type="ECO:0000256" key="3">
    <source>
        <dbReference type="ARBA" id="ARBA00022741"/>
    </source>
</evidence>
<keyword evidence="2" id="KW-0808">Transferase</keyword>
<dbReference type="InterPro" id="IPR000623">
    <property type="entry name" value="Shikimate_kinase/TSH1"/>
</dbReference>
<dbReference type="PANTHER" id="PTHR21087">
    <property type="entry name" value="SHIKIMATE KINASE"/>
    <property type="match status" value="1"/>
</dbReference>
<dbReference type="Gene3D" id="3.40.50.300">
    <property type="entry name" value="P-loop containing nucleotide triphosphate hydrolases"/>
    <property type="match status" value="1"/>
</dbReference>
<accession>A0A6J7XUH4</accession>
<evidence type="ECO:0000256" key="2">
    <source>
        <dbReference type="ARBA" id="ARBA00022679"/>
    </source>
</evidence>
<name>A0A6J7XUH4_9ZZZZ</name>
<dbReference type="InterPro" id="IPR027417">
    <property type="entry name" value="P-loop_NTPase"/>
</dbReference>
<dbReference type="GO" id="GO:0008652">
    <property type="term" value="P:amino acid biosynthetic process"/>
    <property type="evidence" value="ECO:0007669"/>
    <property type="project" value="UniProtKB-KW"/>
</dbReference>
<keyword evidence="6" id="KW-0057">Aromatic amino acid biosynthesis</keyword>
<dbReference type="AlphaFoldDB" id="A0A6J7XUH4"/>
<keyword evidence="4" id="KW-0418">Kinase</keyword>
<dbReference type="GO" id="GO:0005829">
    <property type="term" value="C:cytosol"/>
    <property type="evidence" value="ECO:0007669"/>
    <property type="project" value="TreeGrafter"/>
</dbReference>
<dbReference type="PRINTS" id="PR01100">
    <property type="entry name" value="SHIKIMTKNASE"/>
</dbReference>
<dbReference type="HAMAP" id="MF_00109">
    <property type="entry name" value="Shikimate_kinase"/>
    <property type="match status" value="1"/>
</dbReference>
<dbReference type="GO" id="GO:0004765">
    <property type="term" value="F:shikimate kinase activity"/>
    <property type="evidence" value="ECO:0007669"/>
    <property type="project" value="TreeGrafter"/>
</dbReference>
<dbReference type="InterPro" id="IPR031322">
    <property type="entry name" value="Shikimate/glucono_kinase"/>
</dbReference>
<reference evidence="7" key="1">
    <citation type="submission" date="2020-05" db="EMBL/GenBank/DDBJ databases">
        <authorList>
            <person name="Chiriac C."/>
            <person name="Salcher M."/>
            <person name="Ghai R."/>
            <person name="Kavagutti S V."/>
        </authorList>
    </citation>
    <scope>NUCLEOTIDE SEQUENCE</scope>
</reference>
<keyword evidence="1" id="KW-0028">Amino-acid biosynthesis</keyword>
<sequence length="168" mass="18699">MIERKLILIGPMGAGKSTIGKSLAREFGWQYFDNDIEMAEINNTTIEALSNLPVDDLHELEEKYLREVIARPAPYIAGAAASVVDNPENVELLKSVYAIYLFVPLQHLLSRAGSSGVGRQALKDHPQEVIRQRFERRDPLYRQAASLILNQDQTPGQSIAQIISALSN</sequence>
<keyword evidence="5" id="KW-0067">ATP-binding</keyword>
<proteinExistence type="inferred from homology"/>
<evidence type="ECO:0000256" key="6">
    <source>
        <dbReference type="ARBA" id="ARBA00023141"/>
    </source>
</evidence>
<evidence type="ECO:0000256" key="1">
    <source>
        <dbReference type="ARBA" id="ARBA00022605"/>
    </source>
</evidence>
<dbReference type="GO" id="GO:0005524">
    <property type="term" value="F:ATP binding"/>
    <property type="evidence" value="ECO:0007669"/>
    <property type="project" value="UniProtKB-KW"/>
</dbReference>